<feature type="non-terminal residue" evidence="1">
    <location>
        <position position="73"/>
    </location>
</feature>
<organism evidence="1">
    <name type="scientific">marine metagenome</name>
    <dbReference type="NCBI Taxonomy" id="408172"/>
    <lineage>
        <taxon>unclassified sequences</taxon>
        <taxon>metagenomes</taxon>
        <taxon>ecological metagenomes</taxon>
    </lineage>
</organism>
<name>A0A383BBT9_9ZZZZ</name>
<dbReference type="AlphaFoldDB" id="A0A383BBT9"/>
<reference evidence="1" key="1">
    <citation type="submission" date="2018-05" db="EMBL/GenBank/DDBJ databases">
        <authorList>
            <person name="Lanie J.A."/>
            <person name="Ng W.-L."/>
            <person name="Kazmierczak K.M."/>
            <person name="Andrzejewski T.M."/>
            <person name="Davidsen T.M."/>
            <person name="Wayne K.J."/>
            <person name="Tettelin H."/>
            <person name="Glass J.I."/>
            <person name="Rusch D."/>
            <person name="Podicherti R."/>
            <person name="Tsui H.-C.T."/>
            <person name="Winkler M.E."/>
        </authorList>
    </citation>
    <scope>NUCLEOTIDE SEQUENCE</scope>
</reference>
<proteinExistence type="predicted"/>
<sequence length="73" mass="9121">MIDLKTLEQAQEQLPEIDWETWDYYKERLKQDLHFHFGSLDLDKPIDFDRRNYDMVKWVWENRLPPIKILNWG</sequence>
<protein>
    <submittedName>
        <fullName evidence="1">Uncharacterized protein</fullName>
    </submittedName>
</protein>
<accession>A0A383BBT9</accession>
<gene>
    <name evidence="1" type="ORF">METZ01_LOCUS470296</name>
</gene>
<dbReference type="EMBL" id="UINC01199153">
    <property type="protein sequence ID" value="SVE17442.1"/>
    <property type="molecule type" value="Genomic_DNA"/>
</dbReference>
<evidence type="ECO:0000313" key="1">
    <source>
        <dbReference type="EMBL" id="SVE17442.1"/>
    </source>
</evidence>